<feature type="transmembrane region" description="Helical" evidence="7">
    <location>
        <begin position="53"/>
        <end position="81"/>
    </location>
</feature>
<dbReference type="SUPFAM" id="SSF161098">
    <property type="entry name" value="MetI-like"/>
    <property type="match status" value="1"/>
</dbReference>
<feature type="transmembrane region" description="Helical" evidence="7">
    <location>
        <begin position="223"/>
        <end position="249"/>
    </location>
</feature>
<evidence type="ECO:0000256" key="5">
    <source>
        <dbReference type="ARBA" id="ARBA00022989"/>
    </source>
</evidence>
<reference evidence="9 10" key="1">
    <citation type="submission" date="2019-11" db="EMBL/GenBank/DDBJ databases">
        <title>The genome sequence of Methylocystis heyeri.</title>
        <authorList>
            <person name="Oshkin I.Y."/>
            <person name="Miroshnikov K."/>
            <person name="Dedysh S.N."/>
        </authorList>
    </citation>
    <scope>NUCLEOTIDE SEQUENCE [LARGE SCALE GENOMIC DNA]</scope>
    <source>
        <strain evidence="9 10">H2</strain>
    </source>
</reference>
<keyword evidence="3" id="KW-1003">Cell membrane</keyword>
<evidence type="ECO:0000259" key="8">
    <source>
        <dbReference type="PROSITE" id="PS50928"/>
    </source>
</evidence>
<dbReference type="InterPro" id="IPR035906">
    <property type="entry name" value="MetI-like_sf"/>
</dbReference>
<dbReference type="Proteomes" id="UP000309061">
    <property type="component" value="Chromosome"/>
</dbReference>
<dbReference type="InterPro" id="IPR000515">
    <property type="entry name" value="MetI-like"/>
</dbReference>
<sequence>MLARVLAAAFPPLLAFAVVLGLWEAAVRAWEIPVYQLPAPSVIAQKLIEDRALLFSSLLATLSITVQAFLLATICGALLALAMSQSRWLARIIAPYAIILQVTPIVAIAPLLLIYLSPHHAVLVCAFLVAFFPILSNTALGLASVDHALLDLFDLYGASAWRRLIYLRAPAALPQFLAGLRIAGGLALIGAVVAELAAGAGGQGSGLAFRIVEAGFRLDIPRMFAALALLSVSGVAIYGALSLLSFFALRRWHDSVRERGG</sequence>
<evidence type="ECO:0000256" key="4">
    <source>
        <dbReference type="ARBA" id="ARBA00022692"/>
    </source>
</evidence>
<gene>
    <name evidence="9" type="ORF">H2LOC_018890</name>
</gene>
<dbReference type="PANTHER" id="PTHR30151">
    <property type="entry name" value="ALKANE SULFONATE ABC TRANSPORTER-RELATED, MEMBRANE SUBUNIT"/>
    <property type="match status" value="1"/>
</dbReference>
<keyword evidence="10" id="KW-1185">Reference proteome</keyword>
<comment type="subcellular location">
    <subcellularLocation>
        <location evidence="1 7">Cell membrane</location>
        <topology evidence="1 7">Multi-pass membrane protein</topology>
    </subcellularLocation>
</comment>
<keyword evidence="2 7" id="KW-0813">Transport</keyword>
<proteinExistence type="inferred from homology"/>
<dbReference type="GO" id="GO:0055085">
    <property type="term" value="P:transmembrane transport"/>
    <property type="evidence" value="ECO:0007669"/>
    <property type="project" value="InterPro"/>
</dbReference>
<keyword evidence="4 7" id="KW-0812">Transmembrane</keyword>
<evidence type="ECO:0000313" key="9">
    <source>
        <dbReference type="EMBL" id="QGM48168.1"/>
    </source>
</evidence>
<dbReference type="CDD" id="cd06261">
    <property type="entry name" value="TM_PBP2"/>
    <property type="match status" value="1"/>
</dbReference>
<organism evidence="9 10">
    <name type="scientific">Methylocystis heyeri</name>
    <dbReference type="NCBI Taxonomy" id="391905"/>
    <lineage>
        <taxon>Bacteria</taxon>
        <taxon>Pseudomonadati</taxon>
        <taxon>Pseudomonadota</taxon>
        <taxon>Alphaproteobacteria</taxon>
        <taxon>Hyphomicrobiales</taxon>
        <taxon>Methylocystaceae</taxon>
        <taxon>Methylocystis</taxon>
    </lineage>
</organism>
<comment type="similarity">
    <text evidence="7">Belongs to the binding-protein-dependent transport system permease family.</text>
</comment>
<dbReference type="OrthoDB" id="9792509at2"/>
<keyword evidence="5 7" id="KW-1133">Transmembrane helix</keyword>
<dbReference type="PROSITE" id="PS50928">
    <property type="entry name" value="ABC_TM1"/>
    <property type="match status" value="1"/>
</dbReference>
<evidence type="ECO:0000256" key="3">
    <source>
        <dbReference type="ARBA" id="ARBA00022475"/>
    </source>
</evidence>
<feature type="transmembrane region" description="Helical" evidence="7">
    <location>
        <begin position="182"/>
        <end position="203"/>
    </location>
</feature>
<dbReference type="Pfam" id="PF00528">
    <property type="entry name" value="BPD_transp_1"/>
    <property type="match status" value="1"/>
</dbReference>
<accession>A0A6B8KMN9</accession>
<evidence type="ECO:0000313" key="10">
    <source>
        <dbReference type="Proteomes" id="UP000309061"/>
    </source>
</evidence>
<evidence type="ECO:0000256" key="6">
    <source>
        <dbReference type="ARBA" id="ARBA00023136"/>
    </source>
</evidence>
<dbReference type="EMBL" id="CP046052">
    <property type="protein sequence ID" value="QGM48168.1"/>
    <property type="molecule type" value="Genomic_DNA"/>
</dbReference>
<dbReference type="AlphaFoldDB" id="A0A6B8KMN9"/>
<feature type="transmembrane region" description="Helical" evidence="7">
    <location>
        <begin position="93"/>
        <end position="115"/>
    </location>
</feature>
<dbReference type="KEGG" id="mhey:H2LOC_018890"/>
<name>A0A6B8KMN9_9HYPH</name>
<feature type="domain" description="ABC transmembrane type-1" evidence="8">
    <location>
        <begin position="58"/>
        <end position="245"/>
    </location>
</feature>
<evidence type="ECO:0000256" key="2">
    <source>
        <dbReference type="ARBA" id="ARBA00022448"/>
    </source>
</evidence>
<feature type="transmembrane region" description="Helical" evidence="7">
    <location>
        <begin position="121"/>
        <end position="143"/>
    </location>
</feature>
<dbReference type="Gene3D" id="1.10.3720.10">
    <property type="entry name" value="MetI-like"/>
    <property type="match status" value="1"/>
</dbReference>
<evidence type="ECO:0000256" key="7">
    <source>
        <dbReference type="RuleBase" id="RU363032"/>
    </source>
</evidence>
<evidence type="ECO:0000256" key="1">
    <source>
        <dbReference type="ARBA" id="ARBA00004651"/>
    </source>
</evidence>
<dbReference type="GO" id="GO:0005886">
    <property type="term" value="C:plasma membrane"/>
    <property type="evidence" value="ECO:0007669"/>
    <property type="project" value="UniProtKB-SubCell"/>
</dbReference>
<dbReference type="PANTHER" id="PTHR30151:SF41">
    <property type="entry name" value="ABC TRANSPORTER PERMEASE PROTEIN"/>
    <property type="match status" value="1"/>
</dbReference>
<keyword evidence="6 7" id="KW-0472">Membrane</keyword>
<protein>
    <submittedName>
        <fullName evidence="9">ABC transporter permease subunit</fullName>
    </submittedName>
</protein>